<keyword evidence="1" id="KW-0436">Ligase</keyword>
<evidence type="ECO:0000256" key="2">
    <source>
        <dbReference type="ARBA" id="ARBA00022741"/>
    </source>
</evidence>
<dbReference type="Pfam" id="PF18603">
    <property type="entry name" value="LAL_C2"/>
    <property type="match status" value="1"/>
</dbReference>
<feature type="domain" description="ATP-grasp" evidence="5">
    <location>
        <begin position="116"/>
        <end position="307"/>
    </location>
</feature>
<sequence length="406" mass="46719">MKKKKIVMTSPWPTIAEEVKKEDFYLIVLWDKNHPSSAAYNKVSTYADELYMIDFLDEHKVESLLKWIHSFGDVEYIYHLGKDEHVELIYRIAEELGRNVNDLETISIINNKKKMRQHLEADGISPVRYTTTNLLNITEKAEAFTYPCIVKPVNLSGSQGVTLCHQAQDLEQWKASIESLNYSGEFLLEEYLQGVEVSVETLTFQNEHYIIGITDKIKMSPPQFIEMGHIFPSKLDERTKEAVEKLIKEVLNSLQYSFGPAHSEVIITEDGPRLVELQPRLAGDRIPRLIEHSTGMRIENAIFKMLKGIKPHVSMPKKVSQIHYFNWHPGEILEIKGINEARALPNVKEVFINSFERIPSVTDSYTRPGYVIVEGESYEELNQTINEVNEQISITYKTETDSPIVF</sequence>
<dbReference type="Gene3D" id="3.30.470.20">
    <property type="entry name" value="ATP-grasp fold, B domain"/>
    <property type="match status" value="1"/>
</dbReference>
<dbReference type="GO" id="GO:0016874">
    <property type="term" value="F:ligase activity"/>
    <property type="evidence" value="ECO:0007669"/>
    <property type="project" value="UniProtKB-KW"/>
</dbReference>
<dbReference type="GO" id="GO:0046872">
    <property type="term" value="F:metal ion binding"/>
    <property type="evidence" value="ECO:0007669"/>
    <property type="project" value="InterPro"/>
</dbReference>
<dbReference type="PROSITE" id="PS50975">
    <property type="entry name" value="ATP_GRASP"/>
    <property type="match status" value="1"/>
</dbReference>
<comment type="caution">
    <text evidence="6">The sequence shown here is derived from an EMBL/GenBank/DDBJ whole genome shotgun (WGS) entry which is preliminary data.</text>
</comment>
<dbReference type="InterPro" id="IPR011761">
    <property type="entry name" value="ATP-grasp"/>
</dbReference>
<dbReference type="SUPFAM" id="SSF56059">
    <property type="entry name" value="Glutathione synthetase ATP-binding domain-like"/>
    <property type="match status" value="1"/>
</dbReference>
<evidence type="ECO:0000313" key="6">
    <source>
        <dbReference type="EMBL" id="KKB35051.1"/>
    </source>
</evidence>
<dbReference type="OrthoDB" id="9803907at2"/>
<name>A0A0F5HP29_BACTR</name>
<evidence type="ECO:0000256" key="3">
    <source>
        <dbReference type="ARBA" id="ARBA00022840"/>
    </source>
</evidence>
<keyword evidence="3 4" id="KW-0067">ATP-binding</keyword>
<dbReference type="PANTHER" id="PTHR43585">
    <property type="entry name" value="FUMIPYRROLE BIOSYNTHESIS PROTEIN C"/>
    <property type="match status" value="1"/>
</dbReference>
<dbReference type="PANTHER" id="PTHR43585:SF2">
    <property type="entry name" value="ATP-GRASP ENZYME FSQD"/>
    <property type="match status" value="1"/>
</dbReference>
<dbReference type="InterPro" id="IPR052032">
    <property type="entry name" value="ATP-dep_AA_Ligase"/>
</dbReference>
<evidence type="ECO:0000259" key="5">
    <source>
        <dbReference type="PROSITE" id="PS50975"/>
    </source>
</evidence>
<dbReference type="STRING" id="1221996.QY95_03622"/>
<organism evidence="6 7">
    <name type="scientific">Bacillus thermotolerans</name>
    <name type="common">Quasibacillus thermotolerans</name>
    <dbReference type="NCBI Taxonomy" id="1221996"/>
    <lineage>
        <taxon>Bacteria</taxon>
        <taxon>Bacillati</taxon>
        <taxon>Bacillota</taxon>
        <taxon>Bacilli</taxon>
        <taxon>Bacillales</taxon>
        <taxon>Bacillaceae</taxon>
        <taxon>Bacillus</taxon>
    </lineage>
</organism>
<dbReference type="Proteomes" id="UP000031563">
    <property type="component" value="Unassembled WGS sequence"/>
</dbReference>
<reference evidence="6" key="1">
    <citation type="submission" date="2015-02" db="EMBL/GenBank/DDBJ databases">
        <title>Genome Assembly of Bacillaceae bacterium MTCC 8252.</title>
        <authorList>
            <person name="Verma A."/>
            <person name="Khatri I."/>
            <person name="Mual P."/>
            <person name="Subramanian S."/>
            <person name="Krishnamurthi S."/>
        </authorList>
    </citation>
    <scope>NUCLEOTIDE SEQUENCE [LARGE SCALE GENOMIC DNA]</scope>
    <source>
        <strain evidence="6">MTCC 8252</strain>
    </source>
</reference>
<dbReference type="GO" id="GO:0005524">
    <property type="term" value="F:ATP binding"/>
    <property type="evidence" value="ECO:0007669"/>
    <property type="project" value="UniProtKB-UniRule"/>
</dbReference>
<keyword evidence="7" id="KW-1185">Reference proteome</keyword>
<dbReference type="EMBL" id="JWIR02000076">
    <property type="protein sequence ID" value="KKB35051.1"/>
    <property type="molecule type" value="Genomic_DNA"/>
</dbReference>
<dbReference type="AlphaFoldDB" id="A0A0F5HP29"/>
<evidence type="ECO:0000256" key="4">
    <source>
        <dbReference type="PROSITE-ProRule" id="PRU00409"/>
    </source>
</evidence>
<evidence type="ECO:0000256" key="1">
    <source>
        <dbReference type="ARBA" id="ARBA00022598"/>
    </source>
</evidence>
<evidence type="ECO:0000313" key="7">
    <source>
        <dbReference type="Proteomes" id="UP000031563"/>
    </source>
</evidence>
<proteinExistence type="predicted"/>
<accession>A0A0F5HP29</accession>
<keyword evidence="2 4" id="KW-0547">Nucleotide-binding</keyword>
<gene>
    <name evidence="6" type="ORF">QY95_03622</name>
</gene>
<protein>
    <recommendedName>
        <fullName evidence="5">ATP-grasp domain-containing protein</fullName>
    </recommendedName>
</protein>
<dbReference type="Pfam" id="PF13535">
    <property type="entry name" value="ATP-grasp_4"/>
    <property type="match status" value="1"/>
</dbReference>
<dbReference type="RefSeq" id="WP_040047831.1">
    <property type="nucleotide sequence ID" value="NZ_JWIR02000076.1"/>
</dbReference>
<dbReference type="InterPro" id="IPR040570">
    <property type="entry name" value="LAL_C2"/>
</dbReference>